<sequence>PPLFPGFSPLLSQRYQHHLGTTVPIAPPPKNHSAHKHSHSKWTGPCSCRAHCGNFVENITVYAWRPPPLSHCIGHNQASLTLTCIAAHPSPRRVGTYYITALEQCLLL</sequence>
<gene>
    <name evidence="1" type="ORF">CH063_14126</name>
</gene>
<dbReference type="EMBL" id="CACQ02007238">
    <property type="protein sequence ID" value="CCF44866.1"/>
    <property type="molecule type" value="Genomic_DNA"/>
</dbReference>
<organism evidence="1 2">
    <name type="scientific">Colletotrichum higginsianum (strain IMI 349063)</name>
    <name type="common">Crucifer anthracnose fungus</name>
    <dbReference type="NCBI Taxonomy" id="759273"/>
    <lineage>
        <taxon>Eukaryota</taxon>
        <taxon>Fungi</taxon>
        <taxon>Dikarya</taxon>
        <taxon>Ascomycota</taxon>
        <taxon>Pezizomycotina</taxon>
        <taxon>Sordariomycetes</taxon>
        <taxon>Hypocreomycetidae</taxon>
        <taxon>Glomerellales</taxon>
        <taxon>Glomerellaceae</taxon>
        <taxon>Colletotrichum</taxon>
        <taxon>Colletotrichum destructivum species complex</taxon>
    </lineage>
</organism>
<feature type="non-terminal residue" evidence="1">
    <location>
        <position position="1"/>
    </location>
</feature>
<proteinExistence type="predicted"/>
<evidence type="ECO:0000313" key="2">
    <source>
        <dbReference type="Proteomes" id="UP000007174"/>
    </source>
</evidence>
<reference evidence="2" key="1">
    <citation type="journal article" date="2012" name="Nat. Genet.">
        <title>Lifestyle transitions in plant pathogenic Colletotrichum fungi deciphered by genome and transcriptome analyses.</title>
        <authorList>
            <person name="O'Connell R.J."/>
            <person name="Thon M.R."/>
            <person name="Hacquard S."/>
            <person name="Amyotte S.G."/>
            <person name="Kleemann J."/>
            <person name="Torres M.F."/>
            <person name="Damm U."/>
            <person name="Buiate E.A."/>
            <person name="Epstein L."/>
            <person name="Alkan N."/>
            <person name="Altmueller J."/>
            <person name="Alvarado-Balderrama L."/>
            <person name="Bauser C.A."/>
            <person name="Becker C."/>
            <person name="Birren B.W."/>
            <person name="Chen Z."/>
            <person name="Choi J."/>
            <person name="Crouch J.A."/>
            <person name="Duvick J.P."/>
            <person name="Farman M.A."/>
            <person name="Gan P."/>
            <person name="Heiman D."/>
            <person name="Henrissat B."/>
            <person name="Howard R.J."/>
            <person name="Kabbage M."/>
            <person name="Koch C."/>
            <person name="Kracher B."/>
            <person name="Kubo Y."/>
            <person name="Law A.D."/>
            <person name="Lebrun M.-H."/>
            <person name="Lee Y.-H."/>
            <person name="Miyara I."/>
            <person name="Moore N."/>
            <person name="Neumann U."/>
            <person name="Nordstroem K."/>
            <person name="Panaccione D.G."/>
            <person name="Panstruga R."/>
            <person name="Place M."/>
            <person name="Proctor R.H."/>
            <person name="Prusky D."/>
            <person name="Rech G."/>
            <person name="Reinhardt R."/>
            <person name="Rollins J.A."/>
            <person name="Rounsley S."/>
            <person name="Schardl C.L."/>
            <person name="Schwartz D.C."/>
            <person name="Shenoy N."/>
            <person name="Shirasu K."/>
            <person name="Sikhakolli U.R."/>
            <person name="Stueber K."/>
            <person name="Sukno S.A."/>
            <person name="Sweigard J.A."/>
            <person name="Takano Y."/>
            <person name="Takahara H."/>
            <person name="Trail F."/>
            <person name="van der Does H.C."/>
            <person name="Voll L.M."/>
            <person name="Will I."/>
            <person name="Young S."/>
            <person name="Zeng Q."/>
            <person name="Zhang J."/>
            <person name="Zhou S."/>
            <person name="Dickman M.B."/>
            <person name="Schulze-Lefert P."/>
            <person name="Ver Loren van Themaat E."/>
            <person name="Ma L.-J."/>
            <person name="Vaillancourt L.J."/>
        </authorList>
    </citation>
    <scope>NUCLEOTIDE SEQUENCE [LARGE SCALE GENOMIC DNA]</scope>
    <source>
        <strain evidence="2">IMI 349063</strain>
    </source>
</reference>
<evidence type="ECO:0000313" key="1">
    <source>
        <dbReference type="EMBL" id="CCF44866.1"/>
    </source>
</evidence>
<name>H1VXA4_COLHI</name>
<dbReference type="Proteomes" id="UP000007174">
    <property type="component" value="Unassembled WGS sequence"/>
</dbReference>
<protein>
    <submittedName>
        <fullName evidence="1">Uncharacterized protein</fullName>
    </submittedName>
</protein>
<dbReference type="HOGENOM" id="CLU_2203184_0_0_1"/>
<dbReference type="AlphaFoldDB" id="H1VXA4"/>
<accession>H1VXA4</accession>